<comment type="caution">
    <text evidence="3">The sequence shown here is derived from an EMBL/GenBank/DDBJ whole genome shotgun (WGS) entry which is preliminary data.</text>
</comment>
<reference evidence="3 4" key="1">
    <citation type="submission" date="2020-08" db="EMBL/GenBank/DDBJ databases">
        <title>Bridging the membrane lipid divide: bacteria of the FCB group superphylum have the potential to synthesize archaeal ether lipids.</title>
        <authorList>
            <person name="Villanueva L."/>
            <person name="Von Meijenfeldt F.A.B."/>
            <person name="Westbye A.B."/>
            <person name="Yadav S."/>
            <person name="Hopmans E.C."/>
            <person name="Dutilh B.E."/>
            <person name="Sinninghe Damste J.S."/>
        </authorList>
    </citation>
    <scope>NUCLEOTIDE SEQUENCE [LARGE SCALE GENOMIC DNA]</scope>
    <source>
        <strain evidence="3">NIOZ-UU27</strain>
    </source>
</reference>
<dbReference type="Pfam" id="PF01558">
    <property type="entry name" value="POR"/>
    <property type="match status" value="1"/>
</dbReference>
<dbReference type="SUPFAM" id="SSF53323">
    <property type="entry name" value="Pyruvate-ferredoxin oxidoreductase, PFOR, domain III"/>
    <property type="match status" value="1"/>
</dbReference>
<dbReference type="Gene3D" id="3.40.920.10">
    <property type="entry name" value="Pyruvate-ferredoxin oxidoreductase, PFOR, domain III"/>
    <property type="match status" value="1"/>
</dbReference>
<evidence type="ECO:0000259" key="2">
    <source>
        <dbReference type="Pfam" id="PF01558"/>
    </source>
</evidence>
<evidence type="ECO:0000313" key="3">
    <source>
        <dbReference type="EMBL" id="MBC8176488.1"/>
    </source>
</evidence>
<keyword evidence="1" id="KW-0560">Oxidoreductase</keyword>
<dbReference type="InterPro" id="IPR002869">
    <property type="entry name" value="Pyrv_flavodox_OxRed_cen"/>
</dbReference>
<dbReference type="AlphaFoldDB" id="A0A8J6MWE4"/>
<sequence>MAEERYEVRLSGSGGQGIIIAAIVLAEAAGVYDKKFVCQSQSYGPEARGGTSKAEVIISNQTIDYPKAIKPDLLLSMNQEACDTYFSDLKTDGLLVVDSTLVHQVPTNRVAAIPFTRIARKEIGKEMVANMVALGAVGVLSQIISLENLEKALLARVPKGTEEINRKALHAGIEAAKTIDLKHLPLLAIDEEEI</sequence>
<feature type="domain" description="Pyruvate/ketoisovalerate oxidoreductase catalytic" evidence="2">
    <location>
        <begin position="14"/>
        <end position="174"/>
    </location>
</feature>
<dbReference type="InterPro" id="IPR019752">
    <property type="entry name" value="Pyrv/ketoisovalerate_OxRed_cat"/>
</dbReference>
<accession>A0A8J6MWE4</accession>
<dbReference type="InterPro" id="IPR052554">
    <property type="entry name" value="2-oxoglutarate_synth_KorC"/>
</dbReference>
<dbReference type="PANTHER" id="PTHR42730:SF1">
    <property type="entry name" value="2-OXOGLUTARATE SYNTHASE SUBUNIT KORC"/>
    <property type="match status" value="1"/>
</dbReference>
<gene>
    <name evidence="3" type="ORF">H8E19_03710</name>
</gene>
<dbReference type="GO" id="GO:0016903">
    <property type="term" value="F:oxidoreductase activity, acting on the aldehyde or oxo group of donors"/>
    <property type="evidence" value="ECO:0007669"/>
    <property type="project" value="InterPro"/>
</dbReference>
<dbReference type="EMBL" id="JACNJD010000138">
    <property type="protein sequence ID" value="MBC8176488.1"/>
    <property type="molecule type" value="Genomic_DNA"/>
</dbReference>
<dbReference type="Proteomes" id="UP000650524">
    <property type="component" value="Unassembled WGS sequence"/>
</dbReference>
<proteinExistence type="predicted"/>
<protein>
    <submittedName>
        <fullName evidence="3">2-oxoacid:acceptor oxidoreductase family protein</fullName>
    </submittedName>
</protein>
<evidence type="ECO:0000313" key="4">
    <source>
        <dbReference type="Proteomes" id="UP000650524"/>
    </source>
</evidence>
<name>A0A8J6MWE4_9DELT</name>
<organism evidence="3 4">
    <name type="scientific">Candidatus Desulfacyla euxinica</name>
    <dbReference type="NCBI Taxonomy" id="2841693"/>
    <lineage>
        <taxon>Bacteria</taxon>
        <taxon>Deltaproteobacteria</taxon>
        <taxon>Candidatus Desulfacyla</taxon>
    </lineage>
</organism>
<dbReference type="PANTHER" id="PTHR42730">
    <property type="entry name" value="2-OXOGLUTARATE SYNTHASE SUBUNIT KORC"/>
    <property type="match status" value="1"/>
</dbReference>
<evidence type="ECO:0000256" key="1">
    <source>
        <dbReference type="ARBA" id="ARBA00023002"/>
    </source>
</evidence>